<dbReference type="PROSITE" id="PS50069">
    <property type="entry name" value="CULLIN_2"/>
    <property type="match status" value="1"/>
</dbReference>
<keyword evidence="7" id="KW-1185">Reference proteome</keyword>
<dbReference type="InterPro" id="IPR036388">
    <property type="entry name" value="WH-like_DNA-bd_sf"/>
</dbReference>
<reference evidence="6 7" key="1">
    <citation type="journal article" date="2016" name="Proc. Natl. Acad. Sci. U.S.A.">
        <title>Comparative genomics of biotechnologically important yeasts.</title>
        <authorList>
            <person name="Riley R."/>
            <person name="Haridas S."/>
            <person name="Wolfe K.H."/>
            <person name="Lopes M.R."/>
            <person name="Hittinger C.T."/>
            <person name="Goeker M."/>
            <person name="Salamov A.A."/>
            <person name="Wisecaver J.H."/>
            <person name="Long T.M."/>
            <person name="Calvey C.H."/>
            <person name="Aerts A.L."/>
            <person name="Barry K.W."/>
            <person name="Choi C."/>
            <person name="Clum A."/>
            <person name="Coughlan A.Y."/>
            <person name="Deshpande S."/>
            <person name="Douglass A.P."/>
            <person name="Hanson S.J."/>
            <person name="Klenk H.-P."/>
            <person name="LaButti K.M."/>
            <person name="Lapidus A."/>
            <person name="Lindquist E.A."/>
            <person name="Lipzen A.M."/>
            <person name="Meier-Kolthoff J.P."/>
            <person name="Ohm R.A."/>
            <person name="Otillar R.P."/>
            <person name="Pangilinan J.L."/>
            <person name="Peng Y."/>
            <person name="Rokas A."/>
            <person name="Rosa C.A."/>
            <person name="Scheuner C."/>
            <person name="Sibirny A.A."/>
            <person name="Slot J.C."/>
            <person name="Stielow J.B."/>
            <person name="Sun H."/>
            <person name="Kurtzman C.P."/>
            <person name="Blackwell M."/>
            <person name="Grigoriev I.V."/>
            <person name="Jeffries T.W."/>
        </authorList>
    </citation>
    <scope>NUCLEOTIDE SEQUENCE [LARGE SCALE GENOMIC DNA]</scope>
    <source>
        <strain evidence="6 7">DSM 6958</strain>
    </source>
</reference>
<accession>A0A1E3PTF5</accession>
<evidence type="ECO:0000259" key="5">
    <source>
        <dbReference type="PROSITE" id="PS50069"/>
    </source>
</evidence>
<evidence type="ECO:0000313" key="7">
    <source>
        <dbReference type="Proteomes" id="UP000095009"/>
    </source>
</evidence>
<dbReference type="InterPro" id="IPR036317">
    <property type="entry name" value="Cullin_homology_sf"/>
</dbReference>
<evidence type="ECO:0000256" key="2">
    <source>
        <dbReference type="PROSITE-ProRule" id="PRU00330"/>
    </source>
</evidence>
<dbReference type="SUPFAM" id="SSF74788">
    <property type="entry name" value="Cullin repeat-like"/>
    <property type="match status" value="1"/>
</dbReference>
<dbReference type="InterPro" id="IPR001373">
    <property type="entry name" value="Cullin_N"/>
</dbReference>
<dbReference type="SUPFAM" id="SSF46785">
    <property type="entry name" value="Winged helix' DNA-binding domain"/>
    <property type="match status" value="1"/>
</dbReference>
<gene>
    <name evidence="6" type="ORF">NADFUDRAFT_39506</name>
</gene>
<dbReference type="STRING" id="857566.A0A1E3PTF5"/>
<comment type="similarity">
    <text evidence="1 2 3">Belongs to the cullin family.</text>
</comment>
<evidence type="ECO:0000256" key="4">
    <source>
        <dbReference type="SAM" id="MobiDB-lite"/>
    </source>
</evidence>
<proteinExistence type="inferred from homology"/>
<dbReference type="InterPro" id="IPR036390">
    <property type="entry name" value="WH_DNA-bd_sf"/>
</dbReference>
<dbReference type="Gene3D" id="1.10.10.10">
    <property type="entry name" value="Winged helix-like DNA-binding domain superfamily/Winged helix DNA-binding domain"/>
    <property type="match status" value="1"/>
</dbReference>
<sequence>MSSHQEKVRMRPGTSISVITRINPNNEKHKEKLREMHSFTSATISENPNQDSNNDGNSNDLLPFSAKKIRVMGGSVTPKGISMAGKVSRYQPRKMVARNLKVISNRDRDADAHCSRADNDETGSSTLNDLHKYAANVREKLIKASKSILVDGTCPFYQEELYQDILTLHKRGHSEALWTDLKVVLKEYTVSLSNSLELQLHNLENSNSCETLQGRDNRKLQFSFLFGSSDLPNANNYFGCEIVFLKLFLDHWNQYQKRLSWIRDIYNAMDRGYLFSRRHSIWKEGCKIYQSDLFMDTESSSNFKLCGLKLMTSLSTSLDDLRSATFHGLPNTKEATLIKEAILMTNEFEDITIHLKSLLETTTKMYYSDLHSNIMAWCVSVKNVQEEFERYVNLCNDSVEFERLIPQNYHLDRILAQRCLKAAKEEIILKSTFSIGEYIIPQVLGTKSPNVQASLQSYHSIALRENVADDIYQAAGKYFGSRLERVFTFNAKSSMGSKLNDTKMVGDIVLCYTQIEKIIEGPLAGTRDARLELQNACERVFGQMDTEADTPVSSSLAKFCDEFMKNSDKVLEIDLFKQIVQSDDITTNVNRIQSYVVLIYCFLARKDTFAATYKKLLAKRLLLNKTVSTGLERSFIESLKKQCGDYKFIANVTHMIDDTEQSDKLSDEFNRQTNRPKLYRVIEFTPRILTDGKWPSYPNIELKLPEFLSNQLVAFENFYISGGRKKLTWNFWLGQCVLKASFGGKSYQLILGLLQGVILLAFNDIGVESLSFVELLTLTGLPEADLIRSLQSLCSKKVPLLNITTRCVLVTNINSTTSFCINEGFKSKTQKIKVPPISSSVSTSEVSAFLATSVSVVQDRTLEIQGLISSIMKSSRSLGHRELVAKVIERSKLQRRDVPELSIIKANIEKLLGLEIIERKIEVGMDVYVYVP</sequence>
<dbReference type="InterPro" id="IPR019559">
    <property type="entry name" value="Cullin_neddylation_domain"/>
</dbReference>
<dbReference type="InterPro" id="IPR016159">
    <property type="entry name" value="Cullin_repeat-like_dom_sf"/>
</dbReference>
<dbReference type="Pfam" id="PF26557">
    <property type="entry name" value="Cullin_AB"/>
    <property type="match status" value="1"/>
</dbReference>
<evidence type="ECO:0000256" key="3">
    <source>
        <dbReference type="RuleBase" id="RU003829"/>
    </source>
</evidence>
<feature type="region of interest" description="Disordered" evidence="4">
    <location>
        <begin position="43"/>
        <end position="62"/>
    </location>
</feature>
<evidence type="ECO:0000256" key="1">
    <source>
        <dbReference type="ARBA" id="ARBA00006019"/>
    </source>
</evidence>
<dbReference type="GO" id="GO:0031625">
    <property type="term" value="F:ubiquitin protein ligase binding"/>
    <property type="evidence" value="ECO:0007669"/>
    <property type="project" value="InterPro"/>
</dbReference>
<evidence type="ECO:0000313" key="6">
    <source>
        <dbReference type="EMBL" id="ODQ68107.1"/>
    </source>
</evidence>
<dbReference type="Gene3D" id="3.30.230.130">
    <property type="entry name" value="Cullin, Chain C, Domain 2"/>
    <property type="match status" value="1"/>
</dbReference>
<dbReference type="EMBL" id="KV454406">
    <property type="protein sequence ID" value="ODQ68107.1"/>
    <property type="molecule type" value="Genomic_DNA"/>
</dbReference>
<dbReference type="Pfam" id="PF00888">
    <property type="entry name" value="Cullin"/>
    <property type="match status" value="1"/>
</dbReference>
<dbReference type="GO" id="GO:0006511">
    <property type="term" value="P:ubiquitin-dependent protein catabolic process"/>
    <property type="evidence" value="ECO:0007669"/>
    <property type="project" value="InterPro"/>
</dbReference>
<dbReference type="InterPro" id="IPR045093">
    <property type="entry name" value="Cullin"/>
</dbReference>
<dbReference type="InterPro" id="IPR059120">
    <property type="entry name" value="Cullin-like_AB"/>
</dbReference>
<dbReference type="SMART" id="SM00884">
    <property type="entry name" value="Cullin_Nedd8"/>
    <property type="match status" value="1"/>
</dbReference>
<organism evidence="6 7">
    <name type="scientific">Nadsonia fulvescens var. elongata DSM 6958</name>
    <dbReference type="NCBI Taxonomy" id="857566"/>
    <lineage>
        <taxon>Eukaryota</taxon>
        <taxon>Fungi</taxon>
        <taxon>Dikarya</taxon>
        <taxon>Ascomycota</taxon>
        <taxon>Saccharomycotina</taxon>
        <taxon>Dipodascomycetes</taxon>
        <taxon>Dipodascales</taxon>
        <taxon>Dipodascales incertae sedis</taxon>
        <taxon>Nadsonia</taxon>
    </lineage>
</organism>
<feature type="domain" description="Cullin family profile" evidence="5">
    <location>
        <begin position="551"/>
        <end position="794"/>
    </location>
</feature>
<dbReference type="Gene3D" id="1.20.1310.10">
    <property type="entry name" value="Cullin Repeats"/>
    <property type="match status" value="2"/>
</dbReference>
<dbReference type="Proteomes" id="UP000095009">
    <property type="component" value="Unassembled WGS sequence"/>
</dbReference>
<feature type="compositionally biased region" description="Low complexity" evidence="4">
    <location>
        <begin position="47"/>
        <end position="62"/>
    </location>
</feature>
<dbReference type="SMART" id="SM00182">
    <property type="entry name" value="CULLIN"/>
    <property type="match status" value="1"/>
</dbReference>
<dbReference type="AlphaFoldDB" id="A0A1E3PTF5"/>
<dbReference type="SUPFAM" id="SSF75632">
    <property type="entry name" value="Cullin homology domain"/>
    <property type="match status" value="1"/>
</dbReference>
<dbReference type="InterPro" id="IPR016158">
    <property type="entry name" value="Cullin_homology"/>
</dbReference>
<dbReference type="PANTHER" id="PTHR11932">
    <property type="entry name" value="CULLIN"/>
    <property type="match status" value="1"/>
</dbReference>
<name>A0A1E3PTF5_9ASCO</name>
<dbReference type="OrthoDB" id="27073at2759"/>
<protein>
    <recommendedName>
        <fullName evidence="5">Cullin family profile domain-containing protein</fullName>
    </recommendedName>
</protein>